<protein>
    <submittedName>
        <fullName evidence="3">Uncharacterized protein MANES_06G073900</fullName>
    </submittedName>
</protein>
<dbReference type="InterPro" id="IPR019050">
    <property type="entry name" value="FDF_dom"/>
</dbReference>
<dbReference type="GO" id="GO:0000932">
    <property type="term" value="C:P-body"/>
    <property type="evidence" value="ECO:0007669"/>
    <property type="project" value="TreeGrafter"/>
</dbReference>
<feature type="compositionally biased region" description="Acidic residues" evidence="1">
    <location>
        <begin position="50"/>
        <end position="60"/>
    </location>
</feature>
<dbReference type="PANTHER" id="PTHR13586">
    <property type="entry name" value="SCD6 PROTEIN-RELATED"/>
    <property type="match status" value="1"/>
</dbReference>
<dbReference type="EMBL" id="GGEC01041605">
    <property type="protein sequence ID" value="MBX22089.1"/>
    <property type="molecule type" value="Transcribed_RNA"/>
</dbReference>
<proteinExistence type="predicted"/>
<reference evidence="3" key="1">
    <citation type="submission" date="2018-02" db="EMBL/GenBank/DDBJ databases">
        <title>Rhizophora mucronata_Transcriptome.</title>
        <authorList>
            <person name="Meera S.P."/>
            <person name="Sreeshan A."/>
            <person name="Augustine A."/>
        </authorList>
    </citation>
    <scope>NUCLEOTIDE SEQUENCE</scope>
    <source>
        <tissue evidence="3">Leaf</tissue>
    </source>
</reference>
<feature type="domain" description="DFDF" evidence="2">
    <location>
        <begin position="5"/>
        <end position="41"/>
    </location>
</feature>
<evidence type="ECO:0000256" key="1">
    <source>
        <dbReference type="SAM" id="MobiDB-lite"/>
    </source>
</evidence>
<evidence type="ECO:0000313" key="3">
    <source>
        <dbReference type="EMBL" id="MBX22089.1"/>
    </source>
</evidence>
<accession>A0A2P2LVU4</accession>
<dbReference type="PANTHER" id="PTHR13586:SF0">
    <property type="entry name" value="TRAILER HITCH, ISOFORM H"/>
    <property type="match status" value="1"/>
</dbReference>
<feature type="region of interest" description="Disordered" evidence="1">
    <location>
        <begin position="38"/>
        <end position="60"/>
    </location>
</feature>
<dbReference type="GO" id="GO:0033962">
    <property type="term" value="P:P-body assembly"/>
    <property type="evidence" value="ECO:0007669"/>
    <property type="project" value="TreeGrafter"/>
</dbReference>
<dbReference type="Pfam" id="PF09532">
    <property type="entry name" value="FDF"/>
    <property type="match status" value="1"/>
</dbReference>
<dbReference type="AlphaFoldDB" id="A0A2P2LVU4"/>
<dbReference type="PROSITE" id="PS51512">
    <property type="entry name" value="DFDF"/>
    <property type="match status" value="1"/>
</dbReference>
<evidence type="ECO:0000259" key="2">
    <source>
        <dbReference type="PROSITE" id="PS51512"/>
    </source>
</evidence>
<name>A0A2P2LVU4_RHIMU</name>
<dbReference type="GO" id="GO:0003729">
    <property type="term" value="F:mRNA binding"/>
    <property type="evidence" value="ECO:0007669"/>
    <property type="project" value="TreeGrafter"/>
</dbReference>
<feature type="compositionally biased region" description="Basic and acidic residues" evidence="1">
    <location>
        <begin position="38"/>
        <end position="49"/>
    </location>
</feature>
<dbReference type="GO" id="GO:0034063">
    <property type="term" value="P:stress granule assembly"/>
    <property type="evidence" value="ECO:0007669"/>
    <property type="project" value="TreeGrafter"/>
</dbReference>
<dbReference type="InterPro" id="IPR025762">
    <property type="entry name" value="DFDF"/>
</dbReference>
<organism evidence="3">
    <name type="scientific">Rhizophora mucronata</name>
    <name type="common">Asiatic mangrove</name>
    <dbReference type="NCBI Taxonomy" id="61149"/>
    <lineage>
        <taxon>Eukaryota</taxon>
        <taxon>Viridiplantae</taxon>
        <taxon>Streptophyta</taxon>
        <taxon>Embryophyta</taxon>
        <taxon>Tracheophyta</taxon>
        <taxon>Spermatophyta</taxon>
        <taxon>Magnoliopsida</taxon>
        <taxon>eudicotyledons</taxon>
        <taxon>Gunneridae</taxon>
        <taxon>Pentapetalae</taxon>
        <taxon>rosids</taxon>
        <taxon>fabids</taxon>
        <taxon>Malpighiales</taxon>
        <taxon>Rhizophoraceae</taxon>
        <taxon>Rhizophora</taxon>
    </lineage>
</organism>
<dbReference type="SMART" id="SM01199">
    <property type="entry name" value="FDF"/>
    <property type="match status" value="1"/>
</dbReference>
<sequence length="89" mass="10372">MFVVQSSRAVTKFTEDFDFEAMNEKFKKDEVWDHLGKVSKPHSKDKEDGNVSDDDDSQDEVDGEYAKIEVKVIYFVCDSYAKFNAMRNF</sequence>